<dbReference type="PANTHER" id="PTHR10908">
    <property type="entry name" value="SEROTONIN N-ACETYLTRANSFERASE"/>
    <property type="match status" value="1"/>
</dbReference>
<name>A0A415EWC0_ENTCA</name>
<protein>
    <submittedName>
        <fullName evidence="4">GNAT family N-acetyltransferase</fullName>
    </submittedName>
</protein>
<evidence type="ECO:0000259" key="3">
    <source>
        <dbReference type="PROSITE" id="PS51186"/>
    </source>
</evidence>
<proteinExistence type="predicted"/>
<dbReference type="PROSITE" id="PS51186">
    <property type="entry name" value="GNAT"/>
    <property type="match status" value="1"/>
</dbReference>
<dbReference type="CDD" id="cd04301">
    <property type="entry name" value="NAT_SF"/>
    <property type="match status" value="1"/>
</dbReference>
<evidence type="ECO:0000256" key="2">
    <source>
        <dbReference type="ARBA" id="ARBA00023315"/>
    </source>
</evidence>
<comment type="caution">
    <text evidence="4">The sequence shown here is derived from an EMBL/GenBank/DDBJ whole genome shotgun (WGS) entry which is preliminary data.</text>
</comment>
<dbReference type="SUPFAM" id="SSF55729">
    <property type="entry name" value="Acyl-CoA N-acyltransferases (Nat)"/>
    <property type="match status" value="1"/>
</dbReference>
<accession>A0A415EWC0</accession>
<dbReference type="InterPro" id="IPR000182">
    <property type="entry name" value="GNAT_dom"/>
</dbReference>
<evidence type="ECO:0000256" key="1">
    <source>
        <dbReference type="ARBA" id="ARBA00022679"/>
    </source>
</evidence>
<reference evidence="4 5" key="1">
    <citation type="submission" date="2018-08" db="EMBL/GenBank/DDBJ databases">
        <title>A genome reference for cultivated species of the human gut microbiota.</title>
        <authorList>
            <person name="Zou Y."/>
            <person name="Xue W."/>
            <person name="Luo G."/>
        </authorList>
    </citation>
    <scope>NUCLEOTIDE SEQUENCE [LARGE SCALE GENOMIC DNA]</scope>
    <source>
        <strain evidence="4 5">AF48-16</strain>
    </source>
</reference>
<dbReference type="AlphaFoldDB" id="A0A415EWC0"/>
<dbReference type="Pfam" id="PF00583">
    <property type="entry name" value="Acetyltransf_1"/>
    <property type="match status" value="1"/>
</dbReference>
<evidence type="ECO:0000313" key="5">
    <source>
        <dbReference type="Proteomes" id="UP000286288"/>
    </source>
</evidence>
<feature type="domain" description="N-acetyltransferase" evidence="3">
    <location>
        <begin position="3"/>
        <end position="164"/>
    </location>
</feature>
<dbReference type="InterPro" id="IPR051635">
    <property type="entry name" value="SNAT-like"/>
</dbReference>
<gene>
    <name evidence="4" type="ORF">DW084_02625</name>
</gene>
<dbReference type="InterPro" id="IPR016181">
    <property type="entry name" value="Acyl_CoA_acyltransferase"/>
</dbReference>
<dbReference type="GO" id="GO:0008080">
    <property type="term" value="F:N-acetyltransferase activity"/>
    <property type="evidence" value="ECO:0007669"/>
    <property type="project" value="UniProtKB-ARBA"/>
</dbReference>
<dbReference type="EMBL" id="QRMZ01000003">
    <property type="protein sequence ID" value="RHK07600.1"/>
    <property type="molecule type" value="Genomic_DNA"/>
</dbReference>
<keyword evidence="2" id="KW-0012">Acyltransferase</keyword>
<dbReference type="Proteomes" id="UP000286288">
    <property type="component" value="Unassembled WGS sequence"/>
</dbReference>
<dbReference type="Gene3D" id="3.40.630.30">
    <property type="match status" value="1"/>
</dbReference>
<organism evidence="4 5">
    <name type="scientific">Enterococcus casseliflavus</name>
    <name type="common">Enterococcus flavescens</name>
    <dbReference type="NCBI Taxonomy" id="37734"/>
    <lineage>
        <taxon>Bacteria</taxon>
        <taxon>Bacillati</taxon>
        <taxon>Bacillota</taxon>
        <taxon>Bacilli</taxon>
        <taxon>Lactobacillales</taxon>
        <taxon>Enterococcaceae</taxon>
        <taxon>Enterococcus</taxon>
    </lineage>
</organism>
<dbReference type="PANTHER" id="PTHR10908:SF0">
    <property type="entry name" value="SEROTONIN N-ACETYLTRANSFERASE"/>
    <property type="match status" value="1"/>
</dbReference>
<keyword evidence="1 4" id="KW-0808">Transferase</keyword>
<evidence type="ECO:0000313" key="4">
    <source>
        <dbReference type="EMBL" id="RHK07600.1"/>
    </source>
</evidence>
<sequence length="167" mass="18931">MNISFRPPLLQDLESIMEIERASFTVDEAASEKAMKERISIIKDSFLVAVNNDDQPIGYVVGPIIQERYLYDELFEKTSLNPPSGGYQSILSLAVAPEYRQLKVGGKLLKQLILQCKEQQRTGITLTCLEPLIPFYKKHGFSLEGLSASQHANVPWFNMVLELKRNE</sequence>